<keyword evidence="6 7" id="KW-0333">Golgi apparatus</keyword>
<keyword evidence="7" id="KW-0472">Membrane</keyword>
<evidence type="ECO:0000256" key="2">
    <source>
        <dbReference type="ARBA" id="ARBA00004922"/>
    </source>
</evidence>
<protein>
    <recommendedName>
        <fullName evidence="7">Fucosyltransferase</fullName>
        <ecNumber evidence="7">2.4.1.-</ecNumber>
    </recommendedName>
</protein>
<dbReference type="InterPro" id="IPR055270">
    <property type="entry name" value="Glyco_tran_10_C"/>
</dbReference>
<dbReference type="AlphaFoldDB" id="A0A2P2I9W7"/>
<proteinExistence type="evidence at transcript level"/>
<evidence type="ECO:0000256" key="5">
    <source>
        <dbReference type="ARBA" id="ARBA00022679"/>
    </source>
</evidence>
<accession>A0A2P2I9W7</accession>
<dbReference type="FunFam" id="3.40.50.11660:FF:000006">
    <property type="entry name" value="Alpha-(1,3)-fucosyltransferase C"/>
    <property type="match status" value="1"/>
</dbReference>
<evidence type="ECO:0000256" key="6">
    <source>
        <dbReference type="ARBA" id="ARBA00023034"/>
    </source>
</evidence>
<evidence type="ECO:0000313" key="9">
    <source>
        <dbReference type="EMBL" id="LAB70802.1"/>
    </source>
</evidence>
<comment type="similarity">
    <text evidence="3 7">Belongs to the glycosyltransferase 10 family.</text>
</comment>
<evidence type="ECO:0000256" key="1">
    <source>
        <dbReference type="ARBA" id="ARBA00004323"/>
    </source>
</evidence>
<dbReference type="GO" id="GO:0008417">
    <property type="term" value="F:fucosyltransferase activity"/>
    <property type="evidence" value="ECO:0007669"/>
    <property type="project" value="InterPro"/>
</dbReference>
<dbReference type="PANTHER" id="PTHR48438">
    <property type="entry name" value="ALPHA-(1,3)-FUCOSYLTRANSFERASE C-RELATED"/>
    <property type="match status" value="1"/>
</dbReference>
<evidence type="ECO:0000256" key="4">
    <source>
        <dbReference type="ARBA" id="ARBA00022676"/>
    </source>
</evidence>
<dbReference type="EMBL" id="IACF01005216">
    <property type="protein sequence ID" value="LAB70802.1"/>
    <property type="molecule type" value="mRNA"/>
</dbReference>
<dbReference type="Pfam" id="PF00852">
    <property type="entry name" value="Glyco_transf_10"/>
    <property type="match status" value="1"/>
</dbReference>
<feature type="domain" description="Fucosyltransferase C-terminal" evidence="8">
    <location>
        <begin position="55"/>
        <end position="239"/>
    </location>
</feature>
<dbReference type="PANTHER" id="PTHR48438:SF1">
    <property type="entry name" value="ALPHA-(1,3)-FUCOSYLTRANSFERASE C-RELATED"/>
    <property type="match status" value="1"/>
</dbReference>
<dbReference type="InterPro" id="IPR038577">
    <property type="entry name" value="GT10-like_C_sf"/>
</dbReference>
<comment type="subcellular location">
    <subcellularLocation>
        <location evidence="1">Golgi apparatus membrane</location>
        <topology evidence="1">Single-pass type II membrane protein</topology>
    </subcellularLocation>
    <subcellularLocation>
        <location evidence="7">Golgi apparatus</location>
        <location evidence="7">Golgi stack membrane</location>
        <topology evidence="7">Single-pass type II membrane protein</topology>
    </subcellularLocation>
</comment>
<organism evidence="9">
    <name type="scientific">Hirondellea gigas</name>
    <dbReference type="NCBI Taxonomy" id="1518452"/>
    <lineage>
        <taxon>Eukaryota</taxon>
        <taxon>Metazoa</taxon>
        <taxon>Ecdysozoa</taxon>
        <taxon>Arthropoda</taxon>
        <taxon>Crustacea</taxon>
        <taxon>Multicrustacea</taxon>
        <taxon>Malacostraca</taxon>
        <taxon>Eumalacostraca</taxon>
        <taxon>Peracarida</taxon>
        <taxon>Amphipoda</taxon>
        <taxon>Amphilochidea</taxon>
        <taxon>Lysianassida</taxon>
        <taxon>Lysianassidira</taxon>
        <taxon>Lysianassoidea</taxon>
        <taxon>Lysianassidae</taxon>
        <taxon>Hirondellea</taxon>
    </lineage>
</organism>
<dbReference type="GO" id="GO:0032580">
    <property type="term" value="C:Golgi cisterna membrane"/>
    <property type="evidence" value="ECO:0007669"/>
    <property type="project" value="UniProtKB-SubCell"/>
</dbReference>
<evidence type="ECO:0000259" key="8">
    <source>
        <dbReference type="Pfam" id="PF00852"/>
    </source>
</evidence>
<dbReference type="GO" id="GO:0000139">
    <property type="term" value="C:Golgi membrane"/>
    <property type="evidence" value="ECO:0007669"/>
    <property type="project" value="UniProtKB-SubCell"/>
</dbReference>
<dbReference type="InterPro" id="IPR001503">
    <property type="entry name" value="Glyco_trans_10"/>
</dbReference>
<dbReference type="EC" id="2.4.1.-" evidence="7"/>
<dbReference type="SUPFAM" id="SSF53756">
    <property type="entry name" value="UDP-Glycosyltransferase/glycogen phosphorylase"/>
    <property type="match status" value="1"/>
</dbReference>
<evidence type="ECO:0000256" key="7">
    <source>
        <dbReference type="RuleBase" id="RU003832"/>
    </source>
</evidence>
<keyword evidence="4 7" id="KW-0328">Glycosyltransferase</keyword>
<evidence type="ECO:0000256" key="3">
    <source>
        <dbReference type="ARBA" id="ARBA00008919"/>
    </source>
</evidence>
<comment type="pathway">
    <text evidence="2">Protein modification; protein glycosylation.</text>
</comment>
<name>A0A2P2I9W7_9CRUS</name>
<keyword evidence="7" id="KW-0812">Transmembrane</keyword>
<dbReference type="Gene3D" id="3.40.50.11660">
    <property type="entry name" value="Glycosyl transferase family 10, C-terminal domain"/>
    <property type="match status" value="1"/>
</dbReference>
<reference evidence="9" key="1">
    <citation type="journal article" date="2018" name="Biosci. Biotechnol. Biochem.">
        <title>Polysaccharide hydrolase of the hadal zone amphipods Hirondellea gigas.</title>
        <authorList>
            <person name="Kobayashi H."/>
            <person name="Nagahama T."/>
            <person name="Arai W."/>
            <person name="Sasagawa Y."/>
            <person name="Umeda M."/>
            <person name="Hayashi T."/>
            <person name="Nikaido I."/>
            <person name="Watanabe H."/>
            <person name="Oguri K."/>
            <person name="Kitazato H."/>
            <person name="Fujioka K."/>
            <person name="Kido Y."/>
            <person name="Takami H."/>
        </authorList>
    </citation>
    <scope>NUCLEOTIDE SEQUENCE</scope>
    <source>
        <tissue evidence="9">Whole body</tissue>
    </source>
</reference>
<sequence length="265" mass="31294">MEPPIYAHYNLQNLRNIFNYTMTFYRDSDIYNPYGLFVRRRHPQLELEGKDYAAGKSKMAVWFASHCPTRSLRERLVKELQKHVSVTTYGGCGVNSCPIMDTQNSDRCLRIMEKLYKFYLAFENALCTEYVTEKFFGAARFDMVPVVYGFADYSAVAPPHSYINVLDFPSVKHLADYLLYLDRNHTAYNQYFRWKVEYESLMYYRALKPHDYNNISWCQLCEKLHTDNQTKSYRSLAIWPPRATCLNHKNRHIKSFVSGAQTRLL</sequence>
<keyword evidence="5 7" id="KW-0808">Transferase</keyword>
<dbReference type="UniPathway" id="UPA00378"/>